<feature type="domain" description="Alanine dehydrogenase/pyridine nucleotide transhydrogenase NAD(H)-binding" evidence="12">
    <location>
        <begin position="164"/>
        <end position="339"/>
    </location>
</feature>
<dbReference type="InterPro" id="IPR007886">
    <property type="entry name" value="AlaDH/PNT_N"/>
</dbReference>
<dbReference type="RefSeq" id="WP_147100223.1">
    <property type="nucleotide sequence ID" value="NZ_VOOS01000003.1"/>
</dbReference>
<dbReference type="SMART" id="SM01002">
    <property type="entry name" value="AlaDh_PNT_C"/>
    <property type="match status" value="1"/>
</dbReference>
<comment type="caution">
    <text evidence="14">The sequence shown here is derived from an EMBL/GenBank/DDBJ whole genome shotgun (WGS) entry which is preliminary data.</text>
</comment>
<dbReference type="GO" id="GO:0019878">
    <property type="term" value="P:lysine biosynthetic process via aminoadipic acid"/>
    <property type="evidence" value="ECO:0007669"/>
    <property type="project" value="UniProtKB-UniPathway"/>
</dbReference>
<dbReference type="SMART" id="SM01003">
    <property type="entry name" value="AlaDh_PNT_N"/>
    <property type="match status" value="1"/>
</dbReference>
<keyword evidence="7" id="KW-1015">Disulfide bond</keyword>
<evidence type="ECO:0000259" key="13">
    <source>
        <dbReference type="SMART" id="SM01003"/>
    </source>
</evidence>
<dbReference type="PANTHER" id="PTHR11133">
    <property type="entry name" value="SACCHAROPINE DEHYDROGENASE"/>
    <property type="match status" value="1"/>
</dbReference>
<feature type="binding site" evidence="11">
    <location>
        <position position="241"/>
    </location>
    <ligand>
        <name>NAD(+)</name>
        <dbReference type="ChEBI" id="CHEBI:57540"/>
    </ligand>
</feature>
<dbReference type="InterPro" id="IPR007698">
    <property type="entry name" value="AlaDH/PNT_NAD(H)-bd"/>
</dbReference>
<evidence type="ECO:0000313" key="15">
    <source>
        <dbReference type="Proteomes" id="UP000321721"/>
    </source>
</evidence>
<evidence type="ECO:0000256" key="4">
    <source>
        <dbReference type="ARBA" id="ARBA00021221"/>
    </source>
</evidence>
<dbReference type="CDD" id="cd05199">
    <property type="entry name" value="SDH_like"/>
    <property type="match status" value="1"/>
</dbReference>
<evidence type="ECO:0000256" key="3">
    <source>
        <dbReference type="ARBA" id="ARBA00012847"/>
    </source>
</evidence>
<evidence type="ECO:0000256" key="1">
    <source>
        <dbReference type="ARBA" id="ARBA00004884"/>
    </source>
</evidence>
<evidence type="ECO:0000256" key="6">
    <source>
        <dbReference type="ARBA" id="ARBA00023002"/>
    </source>
</evidence>
<dbReference type="PIRSF" id="PIRSF018250">
    <property type="entry name" value="Saccharopine_DH_Lys"/>
    <property type="match status" value="1"/>
</dbReference>
<accession>A0A5C6RS85</accession>
<dbReference type="EC" id="1.5.1.7" evidence="3"/>
<dbReference type="InterPro" id="IPR051168">
    <property type="entry name" value="AASS"/>
</dbReference>
<name>A0A5C6RS85_9FLAO</name>
<comment type="subunit">
    <text evidence="2">Monomer.</text>
</comment>
<dbReference type="EMBL" id="VOOS01000003">
    <property type="protein sequence ID" value="TXB65306.1"/>
    <property type="molecule type" value="Genomic_DNA"/>
</dbReference>
<feature type="active site" description="Proton donor" evidence="10">
    <location>
        <position position="90"/>
    </location>
</feature>
<keyword evidence="15" id="KW-1185">Reference proteome</keyword>
<sequence>MKIGVLKEGKIPPDERVPLSPIQCKEIIDKYPNVNLVVQKSDVRRITEQEYIEQGIELVDNVDDCDIILGVKEVPKKDLIPNKTYFYFSHTIKKQSYNRDLLLEMLNKNITMVDYETLTNAKGNRLIGFGKYAGIVGCYNSFYAYGKRTGKFDLKRAYQCVDRAEMEAEIPKINLPNDYKIVITGGGRVATGIIEILNKINIKKVSAQEILNNTYSEPVYAQLLVDDYYKMKDDSSFKRSDVYKTPEKFERDFMKFAKIADMYISGHFWDNKAPYIFNREDAKNSEFKIKVVGDVSCDIDTAVACTIRPSTIANPLYGYDANNEKETNFDNENAITVMAVDNLPCELPRDASADFGREFIDKILPHLIDDKEQLIERATICKNGNLMPKYEYLRDYVNGEITA</sequence>
<dbReference type="UniPathway" id="UPA00033">
    <property type="reaction ID" value="UER00034"/>
</dbReference>
<dbReference type="InterPro" id="IPR027281">
    <property type="entry name" value="Lys1"/>
</dbReference>
<dbReference type="GO" id="GO:0004754">
    <property type="term" value="F:saccharopine dehydrogenase (NAD+, L-lysine-forming) activity"/>
    <property type="evidence" value="ECO:0007669"/>
    <property type="project" value="UniProtKB-EC"/>
</dbReference>
<keyword evidence="6" id="KW-0560">Oxidoreductase</keyword>
<organism evidence="14 15">
    <name type="scientific">Vicingus serpentipes</name>
    <dbReference type="NCBI Taxonomy" id="1926625"/>
    <lineage>
        <taxon>Bacteria</taxon>
        <taxon>Pseudomonadati</taxon>
        <taxon>Bacteroidota</taxon>
        <taxon>Flavobacteriia</taxon>
        <taxon>Flavobacteriales</taxon>
        <taxon>Vicingaceae</taxon>
        <taxon>Vicingus</taxon>
    </lineage>
</organism>
<evidence type="ECO:0000256" key="7">
    <source>
        <dbReference type="ARBA" id="ARBA00023157"/>
    </source>
</evidence>
<dbReference type="AlphaFoldDB" id="A0A5C6RS85"/>
<evidence type="ECO:0000256" key="8">
    <source>
        <dbReference type="ARBA" id="ARBA00033228"/>
    </source>
</evidence>
<evidence type="ECO:0000313" key="14">
    <source>
        <dbReference type="EMBL" id="TXB65306.1"/>
    </source>
</evidence>
<evidence type="ECO:0000256" key="9">
    <source>
        <dbReference type="ARBA" id="ARBA00047860"/>
    </source>
</evidence>
<protein>
    <recommendedName>
        <fullName evidence="4">Saccharopine dehydrogenase [NAD(+), L-lysine-forming]</fullName>
        <ecNumber evidence="3">1.5.1.7</ecNumber>
    </recommendedName>
    <alternativeName>
        <fullName evidence="8">Lysine--2-oxoglutarate reductase</fullName>
    </alternativeName>
</protein>
<comment type="catalytic activity">
    <reaction evidence="9">
        <text>L-saccharopine + NAD(+) + H2O = L-lysine + 2-oxoglutarate + NADH + H(+)</text>
        <dbReference type="Rhea" id="RHEA:12440"/>
        <dbReference type="ChEBI" id="CHEBI:15377"/>
        <dbReference type="ChEBI" id="CHEBI:15378"/>
        <dbReference type="ChEBI" id="CHEBI:16810"/>
        <dbReference type="ChEBI" id="CHEBI:32551"/>
        <dbReference type="ChEBI" id="CHEBI:57540"/>
        <dbReference type="ChEBI" id="CHEBI:57945"/>
        <dbReference type="ChEBI" id="CHEBI:57951"/>
        <dbReference type="EC" id="1.5.1.7"/>
    </reaction>
</comment>
<proteinExistence type="predicted"/>
<evidence type="ECO:0000256" key="2">
    <source>
        <dbReference type="ARBA" id="ARBA00011245"/>
    </source>
</evidence>
<dbReference type="Proteomes" id="UP000321721">
    <property type="component" value="Unassembled WGS sequence"/>
</dbReference>
<gene>
    <name evidence="14" type="ORF">FRY74_07740</name>
</gene>
<feature type="binding site" evidence="11">
    <location>
        <position position="245"/>
    </location>
    <ligand>
        <name>NAD(+)</name>
        <dbReference type="ChEBI" id="CHEBI:57540"/>
    </ligand>
</feature>
<evidence type="ECO:0000256" key="11">
    <source>
        <dbReference type="PIRSR" id="PIRSR018250-3"/>
    </source>
</evidence>
<dbReference type="Pfam" id="PF05222">
    <property type="entry name" value="AlaDh_PNT_N"/>
    <property type="match status" value="1"/>
</dbReference>
<dbReference type="OrthoDB" id="1141481at2"/>
<dbReference type="PANTHER" id="PTHR11133:SF22">
    <property type="entry name" value="ALPHA-AMINOADIPIC SEMIALDEHYDE SYNTHASE, MITOCHONDRIAL"/>
    <property type="match status" value="1"/>
</dbReference>
<feature type="binding site" evidence="11">
    <location>
        <begin position="187"/>
        <end position="188"/>
    </location>
    <ligand>
        <name>NAD(+)</name>
        <dbReference type="ChEBI" id="CHEBI:57540"/>
    </ligand>
</feature>
<dbReference type="Gene3D" id="3.40.50.720">
    <property type="entry name" value="NAD(P)-binding Rossmann-like Domain"/>
    <property type="match status" value="2"/>
</dbReference>
<evidence type="ECO:0000256" key="10">
    <source>
        <dbReference type="PIRSR" id="PIRSR018250-1"/>
    </source>
</evidence>
<keyword evidence="11" id="KW-0520">NAD</keyword>
<keyword evidence="5" id="KW-0028">Amino-acid biosynthesis</keyword>
<feature type="active site" description="Proton acceptor" evidence="10">
    <location>
        <position position="72"/>
    </location>
</feature>
<evidence type="ECO:0000256" key="5">
    <source>
        <dbReference type="ARBA" id="ARBA00022605"/>
    </source>
</evidence>
<reference evidence="14 15" key="1">
    <citation type="submission" date="2019-08" db="EMBL/GenBank/DDBJ databases">
        <title>Genome of Vicingus serpentipes NCIMB 15042.</title>
        <authorList>
            <person name="Bowman J.P."/>
        </authorList>
    </citation>
    <scope>NUCLEOTIDE SEQUENCE [LARGE SCALE GENOMIC DNA]</scope>
    <source>
        <strain evidence="14 15">NCIMB 15042</strain>
    </source>
</reference>
<dbReference type="SUPFAM" id="SSF52283">
    <property type="entry name" value="Formate/glycerate dehydrogenase catalytic domain-like"/>
    <property type="match status" value="1"/>
</dbReference>
<evidence type="ECO:0000259" key="12">
    <source>
        <dbReference type="SMART" id="SM01002"/>
    </source>
</evidence>
<feature type="binding site" evidence="11">
    <location>
        <position position="295"/>
    </location>
    <ligand>
        <name>NAD(+)</name>
        <dbReference type="ChEBI" id="CHEBI:57540"/>
    </ligand>
</feature>
<comment type="pathway">
    <text evidence="1">Amino-acid biosynthesis; L-lysine biosynthesis via AAA pathway; L-lysine from L-alpha-aminoadipate (fungal route): step 3/3.</text>
</comment>
<feature type="domain" description="Alanine dehydrogenase/pyridine nucleotide transhydrogenase N-terminal" evidence="13">
    <location>
        <begin position="4"/>
        <end position="136"/>
    </location>
</feature>